<evidence type="ECO:0000259" key="4">
    <source>
        <dbReference type="Pfam" id="PF03972"/>
    </source>
</evidence>
<comment type="similarity">
    <text evidence="1">Belongs to the PrpF family.</text>
</comment>
<dbReference type="InterPro" id="IPR042183">
    <property type="entry name" value="MmgE/PrpD_sf_1"/>
</dbReference>
<dbReference type="InterPro" id="IPR045336">
    <property type="entry name" value="MmgE_PrpD_N"/>
</dbReference>
<dbReference type="GO" id="GO:0016829">
    <property type="term" value="F:lyase activity"/>
    <property type="evidence" value="ECO:0007669"/>
    <property type="project" value="InterPro"/>
</dbReference>
<dbReference type="OrthoDB" id="10267976at2759"/>
<dbReference type="Proteomes" id="UP000622797">
    <property type="component" value="Unassembled WGS sequence"/>
</dbReference>
<keyword evidence="7" id="KW-1185">Reference proteome</keyword>
<evidence type="ECO:0000256" key="1">
    <source>
        <dbReference type="ARBA" id="ARBA00007673"/>
    </source>
</evidence>
<dbReference type="Pfam" id="PF03972">
    <property type="entry name" value="MmgE_PrpD_N"/>
    <property type="match status" value="1"/>
</dbReference>
<dbReference type="InterPro" id="IPR045337">
    <property type="entry name" value="MmgE_PrpD_C"/>
</dbReference>
<reference evidence="6" key="2">
    <citation type="submission" date="2020-05" db="EMBL/GenBank/DDBJ databases">
        <authorList>
            <person name="Kim H.-S."/>
            <person name="Proctor R.H."/>
            <person name="Brown D.W."/>
        </authorList>
    </citation>
    <scope>NUCLEOTIDE SEQUENCE</scope>
    <source>
        <strain evidence="6">NRRL 20472</strain>
    </source>
</reference>
<dbReference type="PANTHER" id="PTHR43709">
    <property type="entry name" value="ACONITATE ISOMERASE-RELATED"/>
    <property type="match status" value="1"/>
</dbReference>
<dbReference type="PANTHER" id="PTHR43709:SF2">
    <property type="entry name" value="DUF453 DOMAIN PROTEIN (AFU_ORTHOLOGUE AFUA_6G00360)"/>
    <property type="match status" value="1"/>
</dbReference>
<accession>A0A8H4TZ61</accession>
<name>A0A8H4TZ61_9HYPO</name>
<keyword evidence="2" id="KW-0413">Isomerase</keyword>
<evidence type="ECO:0000256" key="2">
    <source>
        <dbReference type="ARBA" id="ARBA00023235"/>
    </source>
</evidence>
<dbReference type="Gene3D" id="1.10.4100.10">
    <property type="entry name" value="2-methylcitrate dehydratase PrpD"/>
    <property type="match status" value="1"/>
</dbReference>
<evidence type="ECO:0000313" key="7">
    <source>
        <dbReference type="Proteomes" id="UP000622797"/>
    </source>
</evidence>
<feature type="region of interest" description="Disordered" evidence="3">
    <location>
        <begin position="381"/>
        <end position="400"/>
    </location>
</feature>
<dbReference type="EMBL" id="JABEXW010000281">
    <property type="protein sequence ID" value="KAF4966610.1"/>
    <property type="molecule type" value="Genomic_DNA"/>
</dbReference>
<dbReference type="Gene3D" id="3.10.310.10">
    <property type="entry name" value="Diaminopimelate Epimerase, Chain A, domain 1"/>
    <property type="match status" value="2"/>
</dbReference>
<organism evidence="6 7">
    <name type="scientific">Fusarium sarcochroum</name>
    <dbReference type="NCBI Taxonomy" id="1208366"/>
    <lineage>
        <taxon>Eukaryota</taxon>
        <taxon>Fungi</taxon>
        <taxon>Dikarya</taxon>
        <taxon>Ascomycota</taxon>
        <taxon>Pezizomycotina</taxon>
        <taxon>Sordariomycetes</taxon>
        <taxon>Hypocreomycetidae</taxon>
        <taxon>Hypocreales</taxon>
        <taxon>Nectriaceae</taxon>
        <taxon>Fusarium</taxon>
        <taxon>Fusarium lateritium species complex</taxon>
    </lineage>
</organism>
<dbReference type="AlphaFoldDB" id="A0A8H4TZ61"/>
<sequence>MAQASVSPAPSVFATFIRGGTSKALFFHEKDIPAPGEARDKFLIRVMGSPDPSQIDGMGGARIVTSKVAIIRPSQRPDADIDYTFAQIGLGEAAVSYDGNCGNISSGVGPFAINEGLLKTNDWKDGRRVVRIYNTGKDAVLIAHVPVDKSTGRALEKGDYAISGCPGTGAPILMDYSKTASPKNVLPTGNVIDQLDCTFGTVEATFCEVGNPIVFVAAESLGIKGNEVVSAIDSNKDLVTRVREVRGRMAVKLGKCTDWAQVDEQSPMLPMVALVSRPTSHEGNIQSRLFLDNHCHPSMAGTGGVCTTATSRVTGSVVNRLLTAEALKSDKLVIQHPAGHLPIQVKINNHGDDKLPSFEALGFVRTARYLFQGQLFVPDDLEDSDLPNSEKVATGSDTRAKHALDDQAADNQEGNHEEPPEKEVEVTKRLSNFIQQTRFEDISEEAIERLCQCLIDFLGVGELGAKVGESSPVFLKGIEAVTAETSGRNTVFGTEKRFPAQYAAFLNAAYAHTLDFDDTHTGGIIHVGVTIMATALAEAESHLDLTLKDLLLAVGVGYEVSCRIAIALGVSSWHRGFHNTSVAGIFGAVATLSKLRSLDAKQIENALGLAVSFASGSMQYLENGSWNKRLHPAKAAHDSFIVVAMAQAGVLGAAKPIEGKYGLIAAHTDTPNAKVNVEDLGQRWEFVNTGLKPYPACRVTHTSIELASLLSARTKCQADAIDKIHIIMDEACFPVVGVPTPNKVHPNNVVDAQFSAYYQAAASWLYGDAQGWGIYDHVDDPAVHALCDKITIEGKKLPNDLITTMIVAGQDGTTQEMTLERPKWQEPERPPQNAEVMQKFRSLAIPVVGDEKAEKAIEFVTGNIEAPVSKLTEVLV</sequence>
<feature type="domain" description="MmgE/PrpD C-terminal" evidence="5">
    <location>
        <begin position="694"/>
        <end position="859"/>
    </location>
</feature>
<dbReference type="InterPro" id="IPR036148">
    <property type="entry name" value="MmgE/PrpD_sf"/>
</dbReference>
<evidence type="ECO:0000256" key="3">
    <source>
        <dbReference type="SAM" id="MobiDB-lite"/>
    </source>
</evidence>
<dbReference type="SUPFAM" id="SSF54506">
    <property type="entry name" value="Diaminopimelate epimerase-like"/>
    <property type="match status" value="2"/>
</dbReference>
<dbReference type="Pfam" id="PF04303">
    <property type="entry name" value="PrpF"/>
    <property type="match status" value="1"/>
</dbReference>
<dbReference type="SUPFAM" id="SSF103378">
    <property type="entry name" value="2-methylcitrate dehydratase PrpD"/>
    <property type="match status" value="1"/>
</dbReference>
<comment type="caution">
    <text evidence="6">The sequence shown here is derived from an EMBL/GenBank/DDBJ whole genome shotgun (WGS) entry which is preliminary data.</text>
</comment>
<evidence type="ECO:0000313" key="6">
    <source>
        <dbReference type="EMBL" id="KAF4966610.1"/>
    </source>
</evidence>
<evidence type="ECO:0000259" key="5">
    <source>
        <dbReference type="Pfam" id="PF19305"/>
    </source>
</evidence>
<dbReference type="Pfam" id="PF19305">
    <property type="entry name" value="MmgE_PrpD_C"/>
    <property type="match status" value="1"/>
</dbReference>
<gene>
    <name evidence="6" type="ORF">FSARC_5730</name>
</gene>
<reference evidence="6" key="1">
    <citation type="journal article" date="2020" name="BMC Genomics">
        <title>Correction to: Identification and distribution of gene clusters required for synthesis of sphingolipid metabolism inhibitors in diverse species of the filamentous fungus Fusarium.</title>
        <authorList>
            <person name="Kim H.S."/>
            <person name="Lohmar J.M."/>
            <person name="Busman M."/>
            <person name="Brown D.W."/>
            <person name="Naumann T.A."/>
            <person name="Divon H.H."/>
            <person name="Lysoe E."/>
            <person name="Uhlig S."/>
            <person name="Proctor R.H."/>
        </authorList>
    </citation>
    <scope>NUCLEOTIDE SEQUENCE</scope>
    <source>
        <strain evidence="6">NRRL 20472</strain>
    </source>
</reference>
<proteinExistence type="inferred from homology"/>
<dbReference type="GO" id="GO:0016853">
    <property type="term" value="F:isomerase activity"/>
    <property type="evidence" value="ECO:0007669"/>
    <property type="project" value="UniProtKB-KW"/>
</dbReference>
<feature type="domain" description="MmgE/PrpD N-terminal" evidence="4">
    <location>
        <begin position="429"/>
        <end position="674"/>
    </location>
</feature>
<protein>
    <submittedName>
        <fullName evidence="6">Uncharacterized protein</fullName>
    </submittedName>
</protein>
<dbReference type="InterPro" id="IPR007400">
    <property type="entry name" value="PrpF-like"/>
</dbReference>